<dbReference type="AlphaFoldDB" id="A0A0B4XNE9"/>
<accession>A0A0B4XNE9</accession>
<keyword evidence="2" id="KW-1185">Reference proteome</keyword>
<protein>
    <submittedName>
        <fullName evidence="1">Uncharacterized protein</fullName>
    </submittedName>
</protein>
<reference evidence="1 2" key="1">
    <citation type="journal article" date="2012" name="J. Bacteriol.">
        <title>Genome sequence of an alkane-degrading bacterium, Alcanivorax pacificus type strain W11-5, isolated from deep sea sediment.</title>
        <authorList>
            <person name="Lai Q."/>
            <person name="Shao Z."/>
        </authorList>
    </citation>
    <scope>NUCLEOTIDE SEQUENCE [LARGE SCALE GENOMIC DNA]</scope>
    <source>
        <strain evidence="1 2">W11-5</strain>
    </source>
</reference>
<dbReference type="EMBL" id="CP004387">
    <property type="protein sequence ID" value="AJD49904.1"/>
    <property type="molecule type" value="Genomic_DNA"/>
</dbReference>
<name>A0A0B4XNE9_9GAMM</name>
<sequence length="216" mass="23237">MVGVGLLCGAPALAQQGDAGADDEWRMMRSVLAQGASEARRWQYAWAGGYGAATVFYGVRADQASDEDDRYDARVSAVKTALGLADVLLFPQPHVRAERRLQTLEADGQLDEARALMAGVAAEEQRRRSLRARLGPLLVNLAAGLTIAIDDDRPGDGALNFATGMLVSELRLRTQSQAVSQAHPVQQFTLRAGGGTLPVRYDWVLTPSMAAVSLRF</sequence>
<proteinExistence type="predicted"/>
<dbReference type="KEGG" id="apac:S7S_17460"/>
<dbReference type="HOGENOM" id="CLU_1254472_0_0_6"/>
<evidence type="ECO:0000313" key="2">
    <source>
        <dbReference type="Proteomes" id="UP000006764"/>
    </source>
</evidence>
<gene>
    <name evidence="1" type="ORF">S7S_17460</name>
</gene>
<organism evidence="1 2">
    <name type="scientific">Isoalcanivorax pacificus W11-5</name>
    <dbReference type="NCBI Taxonomy" id="391936"/>
    <lineage>
        <taxon>Bacteria</taxon>
        <taxon>Pseudomonadati</taxon>
        <taxon>Pseudomonadota</taxon>
        <taxon>Gammaproteobacteria</taxon>
        <taxon>Oceanospirillales</taxon>
        <taxon>Alcanivoracaceae</taxon>
        <taxon>Isoalcanivorax</taxon>
    </lineage>
</organism>
<evidence type="ECO:0000313" key="1">
    <source>
        <dbReference type="EMBL" id="AJD49904.1"/>
    </source>
</evidence>
<dbReference type="Proteomes" id="UP000006764">
    <property type="component" value="Chromosome"/>
</dbReference>